<keyword evidence="4" id="KW-0677">Repeat</keyword>
<accession>A0ABT9YT64</accession>
<dbReference type="Proteomes" id="UP001223079">
    <property type="component" value="Unassembled WGS sequence"/>
</dbReference>
<dbReference type="InterPro" id="IPR019931">
    <property type="entry name" value="LPXTG_anchor"/>
</dbReference>
<sequence length="413" mass="45349">MKKNKFLLASMAVLASATIGVHGVSADELSDAKAEAISAISALTNLPQDRKDAYIRNISRDTITNVNYVRNLIKVATEEDFDSPAVVKPEVNEEEYKPTEPVDLTSTTKDTYYLVIEGITTSGETTYRALSAADAEAYFRNYANDNGVTSNTVWSFDESTNTFTVKELNTAPDDAEIISDLDPEVIEEGTGEEYIEDDTVTEVGVVEDNYPEVIEKDLTEADKPELSLFRLNVKTSDTTIYTEFKAVDAMTAEMYFRNYVNENGLGDLEWTFDESVNLFIATEKGPDSEWVDELDPTKPDTPDSDWVDPFDGKVIEKDLTPKEGSKDPVVVPAKPDQKVVEKDVTPKSDSTTTADDKKAVADKATESKAATETKKEKVLPTTGDSTHPFFTVAALAVIAGAGMMVVSSKRKEN</sequence>
<keyword evidence="3 8" id="KW-0732">Signal</keyword>
<dbReference type="NCBIfam" id="TIGR01167">
    <property type="entry name" value="LPXTG_anchor"/>
    <property type="match status" value="1"/>
</dbReference>
<feature type="chain" id="PRO_5045449369" evidence="8">
    <location>
        <begin position="27"/>
        <end position="413"/>
    </location>
</feature>
<keyword evidence="7" id="KW-1133">Transmembrane helix</keyword>
<gene>
    <name evidence="10" type="ORF">J2S23_001761</name>
</gene>
<evidence type="ECO:0000256" key="5">
    <source>
        <dbReference type="ARBA" id="ARBA00023088"/>
    </source>
</evidence>
<evidence type="ECO:0000256" key="2">
    <source>
        <dbReference type="ARBA" id="ARBA00022525"/>
    </source>
</evidence>
<dbReference type="RefSeq" id="WP_307122339.1">
    <property type="nucleotide sequence ID" value="NZ_JAUSTM010000019.1"/>
</dbReference>
<dbReference type="PRINTS" id="PR00015">
    <property type="entry name" value="GPOSANCHOR"/>
</dbReference>
<evidence type="ECO:0000256" key="3">
    <source>
        <dbReference type="ARBA" id="ARBA00022729"/>
    </source>
</evidence>
<evidence type="ECO:0000256" key="1">
    <source>
        <dbReference type="ARBA" id="ARBA00022512"/>
    </source>
</evidence>
<evidence type="ECO:0000259" key="9">
    <source>
        <dbReference type="PROSITE" id="PS50847"/>
    </source>
</evidence>
<organism evidence="10 11">
    <name type="scientific">Streptococcus moroccensis</name>
    <dbReference type="NCBI Taxonomy" id="1451356"/>
    <lineage>
        <taxon>Bacteria</taxon>
        <taxon>Bacillati</taxon>
        <taxon>Bacillota</taxon>
        <taxon>Bacilli</taxon>
        <taxon>Lactobacillales</taxon>
        <taxon>Streptococcaceae</taxon>
        <taxon>Streptococcus</taxon>
    </lineage>
</organism>
<dbReference type="InterPro" id="IPR000724">
    <property type="entry name" value="IgG-bd_B"/>
</dbReference>
<evidence type="ECO:0000256" key="7">
    <source>
        <dbReference type="SAM" id="Phobius"/>
    </source>
</evidence>
<dbReference type="EMBL" id="JAUSTM010000019">
    <property type="protein sequence ID" value="MDQ0223186.1"/>
    <property type="molecule type" value="Genomic_DNA"/>
</dbReference>
<protein>
    <submittedName>
        <fullName evidence="10">LPXTG-motif cell wall-anchored protein</fullName>
    </submittedName>
</protein>
<evidence type="ECO:0000256" key="6">
    <source>
        <dbReference type="SAM" id="MobiDB-lite"/>
    </source>
</evidence>
<feature type="compositionally biased region" description="Basic and acidic residues" evidence="6">
    <location>
        <begin position="354"/>
        <end position="378"/>
    </location>
</feature>
<keyword evidence="7" id="KW-0812">Transmembrane</keyword>
<keyword evidence="2" id="KW-0964">Secreted</keyword>
<feature type="domain" description="Gram-positive cocci surface proteins LPxTG" evidence="9">
    <location>
        <begin position="379"/>
        <end position="413"/>
    </location>
</feature>
<reference evidence="10 11" key="1">
    <citation type="submission" date="2023-07" db="EMBL/GenBank/DDBJ databases">
        <title>Genomic Encyclopedia of Type Strains, Phase IV (KMG-IV): sequencing the most valuable type-strain genomes for metagenomic binning, comparative biology and taxonomic classification.</title>
        <authorList>
            <person name="Goeker M."/>
        </authorList>
    </citation>
    <scope>NUCLEOTIDE SEQUENCE [LARGE SCALE GENOMIC DNA]</scope>
    <source>
        <strain evidence="10 11">DSM 105143</strain>
    </source>
</reference>
<evidence type="ECO:0000313" key="10">
    <source>
        <dbReference type="EMBL" id="MDQ0223186.1"/>
    </source>
</evidence>
<keyword evidence="11" id="KW-1185">Reference proteome</keyword>
<feature type="transmembrane region" description="Helical" evidence="7">
    <location>
        <begin position="389"/>
        <end position="407"/>
    </location>
</feature>
<dbReference type="SUPFAM" id="SSF54358">
    <property type="entry name" value="Immunoglobulin-binding domains"/>
    <property type="match status" value="2"/>
</dbReference>
<dbReference type="Pfam" id="PF01378">
    <property type="entry name" value="IgG_binding_B"/>
    <property type="match status" value="2"/>
</dbReference>
<keyword evidence="7" id="KW-0472">Membrane</keyword>
<name>A0ABT9YT64_9STRE</name>
<dbReference type="Gene3D" id="3.10.20.10">
    <property type="match status" value="2"/>
</dbReference>
<dbReference type="Pfam" id="PF00746">
    <property type="entry name" value="Gram_pos_anchor"/>
    <property type="match status" value="1"/>
</dbReference>
<feature type="region of interest" description="Disordered" evidence="6">
    <location>
        <begin position="287"/>
        <end position="311"/>
    </location>
</feature>
<proteinExistence type="predicted"/>
<feature type="compositionally biased region" description="Basic and acidic residues" evidence="6">
    <location>
        <begin position="337"/>
        <end position="346"/>
    </location>
</feature>
<feature type="region of interest" description="Disordered" evidence="6">
    <location>
        <begin position="337"/>
        <end position="385"/>
    </location>
</feature>
<evidence type="ECO:0000256" key="4">
    <source>
        <dbReference type="ARBA" id="ARBA00022737"/>
    </source>
</evidence>
<evidence type="ECO:0000256" key="8">
    <source>
        <dbReference type="SAM" id="SignalP"/>
    </source>
</evidence>
<dbReference type="PROSITE" id="PS50847">
    <property type="entry name" value="GRAM_POS_ANCHORING"/>
    <property type="match status" value="1"/>
</dbReference>
<evidence type="ECO:0000313" key="11">
    <source>
        <dbReference type="Proteomes" id="UP001223079"/>
    </source>
</evidence>
<keyword evidence="5" id="KW-0572">Peptidoglycan-anchor</keyword>
<dbReference type="InterPro" id="IPR019950">
    <property type="entry name" value="M_anchor"/>
</dbReference>
<comment type="caution">
    <text evidence="10">The sequence shown here is derived from an EMBL/GenBank/DDBJ whole genome shotgun (WGS) entry which is preliminary data.</text>
</comment>
<feature type="signal peptide" evidence="8">
    <location>
        <begin position="1"/>
        <end position="26"/>
    </location>
</feature>
<keyword evidence="1" id="KW-0134">Cell wall</keyword>